<dbReference type="InterPro" id="IPR011006">
    <property type="entry name" value="CheY-like_superfamily"/>
</dbReference>
<dbReference type="RefSeq" id="WP_015861577.1">
    <property type="nucleotide sequence ID" value="NC_012796.1"/>
</dbReference>
<dbReference type="Proteomes" id="UP000009071">
    <property type="component" value="Chromosome"/>
</dbReference>
<dbReference type="SUPFAM" id="SSF52172">
    <property type="entry name" value="CheY-like"/>
    <property type="match status" value="1"/>
</dbReference>
<keyword evidence="5" id="KW-1185">Reference proteome</keyword>
<evidence type="ECO:0000313" key="5">
    <source>
        <dbReference type="Proteomes" id="UP000009071"/>
    </source>
</evidence>
<evidence type="ECO:0000313" key="4">
    <source>
        <dbReference type="EMBL" id="BAH76413.1"/>
    </source>
</evidence>
<accession>C4XHN9</accession>
<dbReference type="EMBL" id="AP010904">
    <property type="protein sequence ID" value="BAH76413.1"/>
    <property type="molecule type" value="Genomic_DNA"/>
</dbReference>
<dbReference type="Pfam" id="PF13487">
    <property type="entry name" value="HD_5"/>
    <property type="match status" value="1"/>
</dbReference>
<sequence>MRILTADDDPIMRARLCRYLQKNGHTVETCCDGLSAIDKFFSYEDPPELLITDWMMPNLDGIELAKRVRQAKNNNYTYIILLTSKSETEDLVDGFTDGGVDDYIVKPFSFEELQVRINVGERIVRFEREHQEYSRSLEGVVQRQTQLLRKTKDELIERLLSALEFRDQETGSHVRRIGLTSALLGNHLGWDSTSLDDLRVAASMHDIGKAGIPDDILKKPGRLTSEEYEIIKEHTVIGASILAGSQFEVISMAHDISLRHHEKWDGSGYPGGLIGTAIPVSARIVSIVDVFDALANDRIYRPALSREQVLDIMLEGRERHFDPNILDLFFSLLPDIFRIQAENQ</sequence>
<protein>
    <submittedName>
        <fullName evidence="4">Response regulator receiver protein</fullName>
    </submittedName>
</protein>
<gene>
    <name evidence="4" type="ordered locus">DMR_29220</name>
</gene>
<dbReference type="Pfam" id="PF00072">
    <property type="entry name" value="Response_reg"/>
    <property type="match status" value="1"/>
</dbReference>
<dbReference type="CDD" id="cd17574">
    <property type="entry name" value="REC_OmpR"/>
    <property type="match status" value="1"/>
</dbReference>
<evidence type="ECO:0000259" key="2">
    <source>
        <dbReference type="PROSITE" id="PS50110"/>
    </source>
</evidence>
<proteinExistence type="predicted"/>
<dbReference type="OrthoDB" id="9769359at2"/>
<dbReference type="SMART" id="SM00448">
    <property type="entry name" value="REC"/>
    <property type="match status" value="1"/>
</dbReference>
<dbReference type="InterPro" id="IPR003607">
    <property type="entry name" value="HD/PDEase_dom"/>
</dbReference>
<dbReference type="PROSITE" id="PS51832">
    <property type="entry name" value="HD_GYP"/>
    <property type="match status" value="1"/>
</dbReference>
<feature type="domain" description="HD-GYP" evidence="3">
    <location>
        <begin position="148"/>
        <end position="344"/>
    </location>
</feature>
<keyword evidence="1" id="KW-0597">Phosphoprotein</keyword>
<feature type="modified residue" description="4-aspartylphosphate" evidence="1">
    <location>
        <position position="53"/>
    </location>
</feature>
<dbReference type="InterPro" id="IPR052020">
    <property type="entry name" value="Cyclic_di-GMP/3'3'-cGAMP_PDE"/>
</dbReference>
<feature type="domain" description="Response regulatory" evidence="2">
    <location>
        <begin position="2"/>
        <end position="121"/>
    </location>
</feature>
<dbReference type="GO" id="GO:0000160">
    <property type="term" value="P:phosphorelay signal transduction system"/>
    <property type="evidence" value="ECO:0007669"/>
    <property type="project" value="InterPro"/>
</dbReference>
<dbReference type="InterPro" id="IPR001789">
    <property type="entry name" value="Sig_transdc_resp-reg_receiver"/>
</dbReference>
<dbReference type="CDD" id="cd00077">
    <property type="entry name" value="HDc"/>
    <property type="match status" value="1"/>
</dbReference>
<dbReference type="Gene3D" id="3.40.50.2300">
    <property type="match status" value="1"/>
</dbReference>
<dbReference type="KEGG" id="dma:DMR_29220"/>
<reference evidence="4 5" key="1">
    <citation type="journal article" date="2009" name="Genome Res.">
        <title>Whole genome sequence of Desulfovibrio magneticus strain RS-1 revealed common gene clusters in magnetotactic bacteria.</title>
        <authorList>
            <person name="Nakazawa H."/>
            <person name="Arakaki A."/>
            <person name="Narita-Yamada S."/>
            <person name="Yashiro I."/>
            <person name="Jinno K."/>
            <person name="Aoki N."/>
            <person name="Tsuruyama A."/>
            <person name="Okamura Y."/>
            <person name="Tanikawa S."/>
            <person name="Fujita N."/>
            <person name="Takeyama H."/>
            <person name="Matsunaga T."/>
        </authorList>
    </citation>
    <scope>NUCLEOTIDE SEQUENCE [LARGE SCALE GENOMIC DNA]</scope>
    <source>
        <strain evidence="5">ATCC 700980 / DSM 13731 / RS-1</strain>
    </source>
</reference>
<name>C4XHN9_SOLM1</name>
<dbReference type="SUPFAM" id="SSF109604">
    <property type="entry name" value="HD-domain/PDEase-like"/>
    <property type="match status" value="1"/>
</dbReference>
<dbReference type="PANTHER" id="PTHR45228">
    <property type="entry name" value="CYCLIC DI-GMP PHOSPHODIESTERASE TM_0186-RELATED"/>
    <property type="match status" value="1"/>
</dbReference>
<dbReference type="PANTHER" id="PTHR45228:SF1">
    <property type="entry name" value="CYCLIC DI-GMP PHOSPHODIESTERASE TM_0186"/>
    <property type="match status" value="1"/>
</dbReference>
<dbReference type="InterPro" id="IPR037522">
    <property type="entry name" value="HD_GYP_dom"/>
</dbReference>
<dbReference type="eggNOG" id="COG3437">
    <property type="taxonomic scope" value="Bacteria"/>
</dbReference>
<evidence type="ECO:0000256" key="1">
    <source>
        <dbReference type="PROSITE-ProRule" id="PRU00169"/>
    </source>
</evidence>
<dbReference type="STRING" id="573370.DMR_29220"/>
<dbReference type="AlphaFoldDB" id="C4XHN9"/>
<organism evidence="4 5">
    <name type="scientific">Solidesulfovibrio magneticus (strain ATCC 700980 / DSM 13731 / RS-1)</name>
    <name type="common">Desulfovibrio magneticus</name>
    <dbReference type="NCBI Taxonomy" id="573370"/>
    <lineage>
        <taxon>Bacteria</taxon>
        <taxon>Pseudomonadati</taxon>
        <taxon>Thermodesulfobacteriota</taxon>
        <taxon>Desulfovibrionia</taxon>
        <taxon>Desulfovibrionales</taxon>
        <taxon>Desulfovibrionaceae</taxon>
        <taxon>Solidesulfovibrio</taxon>
    </lineage>
</organism>
<dbReference type="Gene3D" id="1.10.3210.10">
    <property type="entry name" value="Hypothetical protein af1432"/>
    <property type="match status" value="1"/>
</dbReference>
<dbReference type="SMART" id="SM00471">
    <property type="entry name" value="HDc"/>
    <property type="match status" value="1"/>
</dbReference>
<dbReference type="HOGENOM" id="CLU_000445_92_10_7"/>
<evidence type="ECO:0000259" key="3">
    <source>
        <dbReference type="PROSITE" id="PS51832"/>
    </source>
</evidence>
<dbReference type="PROSITE" id="PS50110">
    <property type="entry name" value="RESPONSE_REGULATORY"/>
    <property type="match status" value="1"/>
</dbReference>